<accession>A0A644X305</accession>
<dbReference type="AlphaFoldDB" id="A0A644X305"/>
<reference evidence="1" key="1">
    <citation type="submission" date="2019-08" db="EMBL/GenBank/DDBJ databases">
        <authorList>
            <person name="Kucharzyk K."/>
            <person name="Murdoch R.W."/>
            <person name="Higgins S."/>
            <person name="Loffler F."/>
        </authorList>
    </citation>
    <scope>NUCLEOTIDE SEQUENCE</scope>
</reference>
<name>A0A644X305_9ZZZZ</name>
<sequence length="284" mass="32065">MLKKLTKEDAAYAAERCWALYQDPASRCYPVHESRETMARSFAVFCEYESGTLLGYWSGDALTGVCELYFEKETRYLRITALYAWDDACAALEAFLDEIDSSYAGYEVNAGTPPENARLAEALLCHGYAVAEENFDLRYDAVSLTPEKSTMQGIALLEDETDDGFEEYALLHDAWFPDDYWVSARLRELQGDWQAFTLRGKTGIEGALFVLTGHRMAEVYALHAESGQAARELLKAMLWQNEAAEFGANEILFMVRIEDELQVQAALDCGFTLFGRYTGWKKAI</sequence>
<organism evidence="1">
    <name type="scientific">bioreactor metagenome</name>
    <dbReference type="NCBI Taxonomy" id="1076179"/>
    <lineage>
        <taxon>unclassified sequences</taxon>
        <taxon>metagenomes</taxon>
        <taxon>ecological metagenomes</taxon>
    </lineage>
</organism>
<dbReference type="EMBL" id="VSSQ01001659">
    <property type="protein sequence ID" value="MPM10168.1"/>
    <property type="molecule type" value="Genomic_DNA"/>
</dbReference>
<evidence type="ECO:0000313" key="1">
    <source>
        <dbReference type="EMBL" id="MPM10168.1"/>
    </source>
</evidence>
<comment type="caution">
    <text evidence="1">The sequence shown here is derived from an EMBL/GenBank/DDBJ whole genome shotgun (WGS) entry which is preliminary data.</text>
</comment>
<gene>
    <name evidence="1" type="ORF">SDC9_56493</name>
</gene>
<proteinExistence type="predicted"/>
<protein>
    <recommendedName>
        <fullName evidence="2">N-acetyltransferase domain-containing protein</fullName>
    </recommendedName>
</protein>
<evidence type="ECO:0008006" key="2">
    <source>
        <dbReference type="Google" id="ProtNLM"/>
    </source>
</evidence>